<dbReference type="InterPro" id="IPR000595">
    <property type="entry name" value="cNMP-bd_dom"/>
</dbReference>
<dbReference type="PROSITE" id="PS50042">
    <property type="entry name" value="CNMP_BINDING_3"/>
    <property type="match status" value="1"/>
</dbReference>
<dbReference type="SMART" id="SM00419">
    <property type="entry name" value="HTH_CRP"/>
    <property type="match status" value="1"/>
</dbReference>
<sequence>MGLQDGEVQSTATKTRARAQEILERSGLRGLPEPVRRALLDGGSLERLPRRQRITQQGQPAHALYLLGKGRVKLERARSGHVFPVAHRGPGDLVGEAALTGDVAPEHAIVADEAEALVIPATFVRRLTTTDTTLQAVVARALLEGQRAAEDRLASLLLRSVRARLVEILLDGLDRWGEPHASGTALAAPFTHADLASLIGSTRETVTLELGKLRRAKLIELDRRRIVIPDRDALARSADSP</sequence>
<dbReference type="InterPro" id="IPR036390">
    <property type="entry name" value="WH_DNA-bd_sf"/>
</dbReference>
<keyword evidence="7" id="KW-1185">Reference proteome</keyword>
<evidence type="ECO:0000259" key="4">
    <source>
        <dbReference type="PROSITE" id="PS50042"/>
    </source>
</evidence>
<evidence type="ECO:0000313" key="6">
    <source>
        <dbReference type="EMBL" id="MRG92882.1"/>
    </source>
</evidence>
<dbReference type="Gene3D" id="2.60.120.10">
    <property type="entry name" value="Jelly Rolls"/>
    <property type="match status" value="1"/>
</dbReference>
<dbReference type="PANTHER" id="PTHR24567">
    <property type="entry name" value="CRP FAMILY TRANSCRIPTIONAL REGULATORY PROTEIN"/>
    <property type="match status" value="1"/>
</dbReference>
<proteinExistence type="predicted"/>
<dbReference type="GO" id="GO:0003700">
    <property type="term" value="F:DNA-binding transcription factor activity"/>
    <property type="evidence" value="ECO:0007669"/>
    <property type="project" value="TreeGrafter"/>
</dbReference>
<keyword evidence="2" id="KW-0238">DNA-binding</keyword>
<dbReference type="AlphaFoldDB" id="A0A6N7PL69"/>
<dbReference type="GO" id="GO:0003677">
    <property type="term" value="F:DNA binding"/>
    <property type="evidence" value="ECO:0007669"/>
    <property type="project" value="UniProtKB-KW"/>
</dbReference>
<dbReference type="RefSeq" id="WP_153819697.1">
    <property type="nucleotide sequence ID" value="NZ_WJIE01000003.1"/>
</dbReference>
<feature type="domain" description="Cyclic nucleotide-binding" evidence="4">
    <location>
        <begin position="27"/>
        <end position="110"/>
    </location>
</feature>
<reference evidence="6 7" key="1">
    <citation type="submission" date="2019-10" db="EMBL/GenBank/DDBJ databases">
        <title>A soil myxobacterium in the family Polyangiaceae.</title>
        <authorList>
            <person name="Li Y."/>
            <person name="Wang J."/>
        </authorList>
    </citation>
    <scope>NUCLEOTIDE SEQUENCE [LARGE SCALE GENOMIC DNA]</scope>
    <source>
        <strain evidence="6 7">DSM 14734</strain>
    </source>
</reference>
<feature type="domain" description="HTH crp-type" evidence="5">
    <location>
        <begin position="159"/>
        <end position="232"/>
    </location>
</feature>
<dbReference type="Pfam" id="PF13545">
    <property type="entry name" value="HTH_Crp_2"/>
    <property type="match status" value="1"/>
</dbReference>
<keyword evidence="1" id="KW-0805">Transcription regulation</keyword>
<evidence type="ECO:0000256" key="1">
    <source>
        <dbReference type="ARBA" id="ARBA00023015"/>
    </source>
</evidence>
<accession>A0A6N7PL69</accession>
<keyword evidence="3" id="KW-0804">Transcription</keyword>
<dbReference type="OrthoDB" id="5415223at2"/>
<dbReference type="EMBL" id="WJIE01000003">
    <property type="protein sequence ID" value="MRG92882.1"/>
    <property type="molecule type" value="Genomic_DNA"/>
</dbReference>
<evidence type="ECO:0000313" key="7">
    <source>
        <dbReference type="Proteomes" id="UP000440224"/>
    </source>
</evidence>
<dbReference type="InterPro" id="IPR014710">
    <property type="entry name" value="RmlC-like_jellyroll"/>
</dbReference>
<evidence type="ECO:0000256" key="3">
    <source>
        <dbReference type="ARBA" id="ARBA00023163"/>
    </source>
</evidence>
<dbReference type="InterPro" id="IPR018490">
    <property type="entry name" value="cNMP-bd_dom_sf"/>
</dbReference>
<dbReference type="Proteomes" id="UP000440224">
    <property type="component" value="Unassembled WGS sequence"/>
</dbReference>
<dbReference type="CDD" id="cd00038">
    <property type="entry name" value="CAP_ED"/>
    <property type="match status" value="1"/>
</dbReference>
<dbReference type="PROSITE" id="PS51063">
    <property type="entry name" value="HTH_CRP_2"/>
    <property type="match status" value="1"/>
</dbReference>
<gene>
    <name evidence="6" type="ORF">GF068_13210</name>
</gene>
<evidence type="ECO:0000259" key="5">
    <source>
        <dbReference type="PROSITE" id="PS51063"/>
    </source>
</evidence>
<dbReference type="SUPFAM" id="SSF51206">
    <property type="entry name" value="cAMP-binding domain-like"/>
    <property type="match status" value="1"/>
</dbReference>
<protein>
    <submittedName>
        <fullName evidence="6">Helix-turn-helix domain-containing protein</fullName>
    </submittedName>
</protein>
<organism evidence="6 7">
    <name type="scientific">Polyangium spumosum</name>
    <dbReference type="NCBI Taxonomy" id="889282"/>
    <lineage>
        <taxon>Bacteria</taxon>
        <taxon>Pseudomonadati</taxon>
        <taxon>Myxococcota</taxon>
        <taxon>Polyangia</taxon>
        <taxon>Polyangiales</taxon>
        <taxon>Polyangiaceae</taxon>
        <taxon>Polyangium</taxon>
    </lineage>
</organism>
<dbReference type="SUPFAM" id="SSF46785">
    <property type="entry name" value="Winged helix' DNA-binding domain"/>
    <property type="match status" value="1"/>
</dbReference>
<dbReference type="Pfam" id="PF00027">
    <property type="entry name" value="cNMP_binding"/>
    <property type="match status" value="1"/>
</dbReference>
<dbReference type="SMART" id="SM00100">
    <property type="entry name" value="cNMP"/>
    <property type="match status" value="1"/>
</dbReference>
<comment type="caution">
    <text evidence="6">The sequence shown here is derived from an EMBL/GenBank/DDBJ whole genome shotgun (WGS) entry which is preliminary data.</text>
</comment>
<evidence type="ECO:0000256" key="2">
    <source>
        <dbReference type="ARBA" id="ARBA00023125"/>
    </source>
</evidence>
<name>A0A6N7PL69_9BACT</name>
<dbReference type="InterPro" id="IPR012318">
    <property type="entry name" value="HTH_CRP"/>
</dbReference>
<dbReference type="PANTHER" id="PTHR24567:SF74">
    <property type="entry name" value="HTH-TYPE TRANSCRIPTIONAL REGULATOR ARCR"/>
    <property type="match status" value="1"/>
</dbReference>
<dbReference type="GO" id="GO:0005829">
    <property type="term" value="C:cytosol"/>
    <property type="evidence" value="ECO:0007669"/>
    <property type="project" value="TreeGrafter"/>
</dbReference>
<dbReference type="InterPro" id="IPR050397">
    <property type="entry name" value="Env_Response_Regulators"/>
</dbReference>